<dbReference type="GO" id="GO:0006048">
    <property type="term" value="P:UDP-N-acetylglucosamine biosynthetic process"/>
    <property type="evidence" value="ECO:0007669"/>
    <property type="project" value="UniProtKB-UniRule"/>
</dbReference>
<comment type="subunit">
    <text evidence="3">Homodimer.</text>
</comment>
<evidence type="ECO:0000256" key="4">
    <source>
        <dbReference type="ARBA" id="ARBA00022679"/>
    </source>
</evidence>
<dbReference type="FunFam" id="3.40.630.30:FF:000048">
    <property type="entry name" value="Glucosamine 6-phosphate N-acetyltransferase"/>
    <property type="match status" value="1"/>
</dbReference>
<keyword evidence="5" id="KW-0256">Endoplasmic reticulum</keyword>
<dbReference type="Pfam" id="PF00583">
    <property type="entry name" value="Acetyltransf_1"/>
    <property type="match status" value="1"/>
</dbReference>
<comment type="caution">
    <text evidence="10">The sequence shown here is derived from an EMBL/GenBank/DDBJ whole genome shotgun (WGS) entry which is preliminary data.</text>
</comment>
<evidence type="ECO:0000256" key="7">
    <source>
        <dbReference type="ARBA" id="ARBA00023315"/>
    </source>
</evidence>
<accession>A0A4Z0YEU0</accession>
<dbReference type="PROSITE" id="PS51186">
    <property type="entry name" value="GNAT"/>
    <property type="match status" value="1"/>
</dbReference>
<dbReference type="AlphaFoldDB" id="A0A4Z0YEU0"/>
<keyword evidence="7 8" id="KW-0012">Acyltransferase</keyword>
<gene>
    <name evidence="10" type="ORF">E0Z10_g5958</name>
</gene>
<dbReference type="EC" id="2.3.1.4" evidence="8"/>
<evidence type="ECO:0000313" key="10">
    <source>
        <dbReference type="EMBL" id="TGJ82799.1"/>
    </source>
</evidence>
<keyword evidence="6" id="KW-0472">Membrane</keyword>
<dbReference type="GO" id="GO:0005789">
    <property type="term" value="C:endoplasmic reticulum membrane"/>
    <property type="evidence" value="ECO:0007669"/>
    <property type="project" value="UniProtKB-SubCell"/>
</dbReference>
<dbReference type="STRING" id="37992.A0A4Z0YEU0"/>
<proteinExistence type="inferred from homology"/>
<dbReference type="Proteomes" id="UP000297716">
    <property type="component" value="Unassembled WGS sequence"/>
</dbReference>
<keyword evidence="11" id="KW-1185">Reference proteome</keyword>
<evidence type="ECO:0000256" key="6">
    <source>
        <dbReference type="ARBA" id="ARBA00023136"/>
    </source>
</evidence>
<dbReference type="PANTHER" id="PTHR13355:SF11">
    <property type="entry name" value="GLUCOSAMINE 6-PHOSPHATE N-ACETYLTRANSFERASE"/>
    <property type="match status" value="1"/>
</dbReference>
<dbReference type="PANTHER" id="PTHR13355">
    <property type="entry name" value="GLUCOSAMINE 6-PHOSPHATE N-ACETYLTRANSFERASE"/>
    <property type="match status" value="1"/>
</dbReference>
<name>A0A4Z0YEU0_9PEZI</name>
<sequence length="181" mass="20114">MNEVDMADPQSLFPASLIAASVTDGLPDGFTIRPLARNDYAKGFYECLGILTWVGEPTESEFLGRFDEMVAAKDTYFFAVVEYENRIVGTGCLVVERKLIHNHGKCGHVEEIAVAKEHQGKGLGLKIMQALESVAVAVGCYKSILNCGPRNEPFYDKCGYHNSGIEMSSYYEEERDSYHRG</sequence>
<dbReference type="SUPFAM" id="SSF55729">
    <property type="entry name" value="Acyl-CoA N-acyltransferases (Nat)"/>
    <property type="match status" value="1"/>
</dbReference>
<comment type="pathway">
    <text evidence="8">Nucleotide-sugar biosynthesis; UDP-N-acetyl-alpha-D-glucosamine biosynthesis; N-acetyl-alpha-D-glucosamine 1-phosphate from alpha-D-glucosamine 6-phosphate (route I): step 1/2.</text>
</comment>
<evidence type="ECO:0000259" key="9">
    <source>
        <dbReference type="PROSITE" id="PS51186"/>
    </source>
</evidence>
<dbReference type="UniPathway" id="UPA00113">
    <property type="reaction ID" value="UER00529"/>
</dbReference>
<dbReference type="GO" id="GO:0004343">
    <property type="term" value="F:glucosamine 6-phosphate N-acetyltransferase activity"/>
    <property type="evidence" value="ECO:0007669"/>
    <property type="project" value="UniProtKB-UniRule"/>
</dbReference>
<protein>
    <recommendedName>
        <fullName evidence="8">Glucosamine 6-phosphate N-acetyltransferase</fullName>
        <ecNumber evidence="8">2.3.1.4</ecNumber>
    </recommendedName>
</protein>
<dbReference type="InterPro" id="IPR000182">
    <property type="entry name" value="GNAT_dom"/>
</dbReference>
<dbReference type="InterPro" id="IPR016181">
    <property type="entry name" value="Acyl_CoA_acyltransferase"/>
</dbReference>
<comment type="subcellular location">
    <subcellularLocation>
        <location evidence="1">Endomembrane system</location>
        <topology evidence="1">Peripheral membrane protein</topology>
    </subcellularLocation>
    <subcellularLocation>
        <location evidence="2">Endoplasmic reticulum membrane</location>
    </subcellularLocation>
</comment>
<organism evidence="10 11">
    <name type="scientific">Xylaria hypoxylon</name>
    <dbReference type="NCBI Taxonomy" id="37992"/>
    <lineage>
        <taxon>Eukaryota</taxon>
        <taxon>Fungi</taxon>
        <taxon>Dikarya</taxon>
        <taxon>Ascomycota</taxon>
        <taxon>Pezizomycotina</taxon>
        <taxon>Sordariomycetes</taxon>
        <taxon>Xylariomycetidae</taxon>
        <taxon>Xylariales</taxon>
        <taxon>Xylariaceae</taxon>
        <taxon>Xylaria</taxon>
    </lineage>
</organism>
<keyword evidence="4 8" id="KW-0808">Transferase</keyword>
<comment type="catalytic activity">
    <reaction evidence="8">
        <text>D-glucosamine 6-phosphate + acetyl-CoA = N-acetyl-D-glucosamine 6-phosphate + CoA + H(+)</text>
        <dbReference type="Rhea" id="RHEA:10292"/>
        <dbReference type="ChEBI" id="CHEBI:15378"/>
        <dbReference type="ChEBI" id="CHEBI:57287"/>
        <dbReference type="ChEBI" id="CHEBI:57288"/>
        <dbReference type="ChEBI" id="CHEBI:57513"/>
        <dbReference type="ChEBI" id="CHEBI:58725"/>
        <dbReference type="EC" id="2.3.1.4"/>
    </reaction>
</comment>
<comment type="similarity">
    <text evidence="8">Belongs to the acetyltransferase family. GNA1 subfamily.</text>
</comment>
<dbReference type="InterPro" id="IPR039143">
    <property type="entry name" value="GNPNAT1-like"/>
</dbReference>
<dbReference type="Gene3D" id="3.40.630.30">
    <property type="match status" value="1"/>
</dbReference>
<feature type="domain" description="N-acetyltransferase" evidence="9">
    <location>
        <begin position="30"/>
        <end position="178"/>
    </location>
</feature>
<evidence type="ECO:0000256" key="1">
    <source>
        <dbReference type="ARBA" id="ARBA00004184"/>
    </source>
</evidence>
<dbReference type="CDD" id="cd04301">
    <property type="entry name" value="NAT_SF"/>
    <property type="match status" value="1"/>
</dbReference>
<evidence type="ECO:0000313" key="11">
    <source>
        <dbReference type="Proteomes" id="UP000297716"/>
    </source>
</evidence>
<evidence type="ECO:0000256" key="5">
    <source>
        <dbReference type="ARBA" id="ARBA00022824"/>
    </source>
</evidence>
<evidence type="ECO:0000256" key="2">
    <source>
        <dbReference type="ARBA" id="ARBA00004586"/>
    </source>
</evidence>
<dbReference type="EMBL" id="SKBN01000115">
    <property type="protein sequence ID" value="TGJ82799.1"/>
    <property type="molecule type" value="Genomic_DNA"/>
</dbReference>
<reference evidence="10 11" key="1">
    <citation type="submission" date="2019-03" db="EMBL/GenBank/DDBJ databases">
        <title>Draft genome sequence of Xylaria hypoxylon DSM 108379, a ubiquitous saprotrophic-parasitic fungi on hardwood.</title>
        <authorList>
            <person name="Buettner E."/>
            <person name="Leonhardt S."/>
            <person name="Gebauer A.M."/>
            <person name="Liers C."/>
            <person name="Hofrichter M."/>
            <person name="Kellner H."/>
        </authorList>
    </citation>
    <scope>NUCLEOTIDE SEQUENCE [LARGE SCALE GENOMIC DNA]</scope>
    <source>
        <strain evidence="10 11">DSM 108379</strain>
    </source>
</reference>
<evidence type="ECO:0000256" key="8">
    <source>
        <dbReference type="RuleBase" id="RU365086"/>
    </source>
</evidence>
<dbReference type="OrthoDB" id="10039976at2759"/>
<evidence type="ECO:0000256" key="3">
    <source>
        <dbReference type="ARBA" id="ARBA00011738"/>
    </source>
</evidence>